<feature type="transmembrane region" description="Helical" evidence="2">
    <location>
        <begin position="111"/>
        <end position="130"/>
    </location>
</feature>
<feature type="transmembrane region" description="Helical" evidence="2">
    <location>
        <begin position="68"/>
        <end position="90"/>
    </location>
</feature>
<feature type="compositionally biased region" description="Basic and acidic residues" evidence="1">
    <location>
        <begin position="172"/>
        <end position="195"/>
    </location>
</feature>
<gene>
    <name evidence="3" type="ORF">ACFSJG_00865</name>
</gene>
<evidence type="ECO:0000256" key="1">
    <source>
        <dbReference type="SAM" id="MobiDB-lite"/>
    </source>
</evidence>
<keyword evidence="2" id="KW-0472">Membrane</keyword>
<reference evidence="4" key="1">
    <citation type="journal article" date="2019" name="Int. J. Syst. Evol. Microbiol.">
        <title>The Global Catalogue of Microorganisms (GCM) 10K type strain sequencing project: providing services to taxonomists for standard genome sequencing and annotation.</title>
        <authorList>
            <consortium name="The Broad Institute Genomics Platform"/>
            <consortium name="The Broad Institute Genome Sequencing Center for Infectious Disease"/>
            <person name="Wu L."/>
            <person name="Ma J."/>
        </authorList>
    </citation>
    <scope>NUCLEOTIDE SEQUENCE [LARGE SCALE GENOMIC DNA]</scope>
    <source>
        <strain evidence="4">DT72</strain>
    </source>
</reference>
<keyword evidence="4" id="KW-1185">Reference proteome</keyword>
<protein>
    <submittedName>
        <fullName evidence="3">Uncharacterized protein</fullName>
    </submittedName>
</protein>
<evidence type="ECO:0000313" key="4">
    <source>
        <dbReference type="Proteomes" id="UP001597286"/>
    </source>
</evidence>
<keyword evidence="2" id="KW-0812">Transmembrane</keyword>
<keyword evidence="2" id="KW-1133">Transmembrane helix</keyword>
<feature type="region of interest" description="Disordered" evidence="1">
    <location>
        <begin position="170"/>
        <end position="195"/>
    </location>
</feature>
<name>A0ABW4NY67_9NOCA</name>
<sequence>MPEQTVFERYQQHRARRFLVRSEKTEKMLPRWRTQARRRILVVALGVTFCLMLTVGVLCHFFERGPLLWLPACLVFFPIWIALSIVSGQLGDAPSEALDEWEIQQRNAARSVGLSITQWLVMIPVAYLVIGSTLTDGTHTTMAYTGGLLTVTTLLIGGCSPTMILAWSRPDPYPDTHPTDEQSHPTTDNDRLEAP</sequence>
<proteinExistence type="predicted"/>
<feature type="transmembrane region" description="Helical" evidence="2">
    <location>
        <begin position="40"/>
        <end position="62"/>
    </location>
</feature>
<accession>A0ABW4NY67</accession>
<organism evidence="3 4">
    <name type="scientific">Rhodococcus gannanensis</name>
    <dbReference type="NCBI Taxonomy" id="1960308"/>
    <lineage>
        <taxon>Bacteria</taxon>
        <taxon>Bacillati</taxon>
        <taxon>Actinomycetota</taxon>
        <taxon>Actinomycetes</taxon>
        <taxon>Mycobacteriales</taxon>
        <taxon>Nocardiaceae</taxon>
        <taxon>Rhodococcus</taxon>
    </lineage>
</organism>
<feature type="transmembrane region" description="Helical" evidence="2">
    <location>
        <begin position="142"/>
        <end position="167"/>
    </location>
</feature>
<comment type="caution">
    <text evidence="3">The sequence shown here is derived from an EMBL/GenBank/DDBJ whole genome shotgun (WGS) entry which is preliminary data.</text>
</comment>
<evidence type="ECO:0000256" key="2">
    <source>
        <dbReference type="SAM" id="Phobius"/>
    </source>
</evidence>
<evidence type="ECO:0000313" key="3">
    <source>
        <dbReference type="EMBL" id="MFD1810751.1"/>
    </source>
</evidence>
<dbReference type="RefSeq" id="WP_378483306.1">
    <property type="nucleotide sequence ID" value="NZ_JBHUFB010000001.1"/>
</dbReference>
<dbReference type="EMBL" id="JBHUFB010000001">
    <property type="protein sequence ID" value="MFD1810751.1"/>
    <property type="molecule type" value="Genomic_DNA"/>
</dbReference>
<dbReference type="Proteomes" id="UP001597286">
    <property type="component" value="Unassembled WGS sequence"/>
</dbReference>